<evidence type="ECO:0000256" key="5">
    <source>
        <dbReference type="ARBA" id="ARBA00023040"/>
    </source>
</evidence>
<comment type="subcellular location">
    <subcellularLocation>
        <location evidence="1">Cell membrane</location>
        <topology evidence="1">Multi-pass membrane protein</topology>
    </subcellularLocation>
</comment>
<feature type="region of interest" description="Disordered" evidence="10">
    <location>
        <begin position="328"/>
        <end position="425"/>
    </location>
</feature>
<feature type="compositionally biased region" description="Basic and acidic residues" evidence="10">
    <location>
        <begin position="355"/>
        <end position="366"/>
    </location>
</feature>
<feature type="region of interest" description="Disordered" evidence="10">
    <location>
        <begin position="450"/>
        <end position="479"/>
    </location>
</feature>
<evidence type="ECO:0000256" key="3">
    <source>
        <dbReference type="ARBA" id="ARBA00022692"/>
    </source>
</evidence>
<keyword evidence="8 9" id="KW-0807">Transducer</keyword>
<organism evidence="13 14">
    <name type="scientific">Adineta ricciae</name>
    <name type="common">Rotifer</name>
    <dbReference type="NCBI Taxonomy" id="249248"/>
    <lineage>
        <taxon>Eukaryota</taxon>
        <taxon>Metazoa</taxon>
        <taxon>Spiralia</taxon>
        <taxon>Gnathifera</taxon>
        <taxon>Rotifera</taxon>
        <taxon>Eurotatoria</taxon>
        <taxon>Bdelloidea</taxon>
        <taxon>Adinetida</taxon>
        <taxon>Adinetidae</taxon>
        <taxon>Adineta</taxon>
    </lineage>
</organism>
<accession>A0A813ZVE1</accession>
<comment type="similarity">
    <text evidence="9">Belongs to the G-protein coupled receptor 1 family.</text>
</comment>
<evidence type="ECO:0000259" key="12">
    <source>
        <dbReference type="PROSITE" id="PS50262"/>
    </source>
</evidence>
<keyword evidence="2" id="KW-1003">Cell membrane</keyword>
<keyword evidence="6 11" id="KW-0472">Membrane</keyword>
<feature type="region of interest" description="Disordered" evidence="10">
    <location>
        <begin position="592"/>
        <end position="618"/>
    </location>
</feature>
<reference evidence="13" key="1">
    <citation type="submission" date="2021-02" db="EMBL/GenBank/DDBJ databases">
        <authorList>
            <person name="Nowell W R."/>
        </authorList>
    </citation>
    <scope>NUCLEOTIDE SEQUENCE</scope>
</reference>
<feature type="region of interest" description="Disordered" evidence="10">
    <location>
        <begin position="991"/>
        <end position="1032"/>
    </location>
</feature>
<feature type="domain" description="G-protein coupled receptors family 1 profile" evidence="12">
    <location>
        <begin position="117"/>
        <end position="253"/>
    </location>
</feature>
<evidence type="ECO:0000256" key="9">
    <source>
        <dbReference type="RuleBase" id="RU000688"/>
    </source>
</evidence>
<feature type="compositionally biased region" description="Low complexity" evidence="10">
    <location>
        <begin position="391"/>
        <end position="418"/>
    </location>
</feature>
<dbReference type="PROSITE" id="PS50262">
    <property type="entry name" value="G_PROTEIN_RECEP_F1_2"/>
    <property type="match status" value="2"/>
</dbReference>
<dbReference type="GO" id="GO:0007197">
    <property type="term" value="P:adenylate cyclase-inhibiting G protein-coupled acetylcholine receptor signaling pathway"/>
    <property type="evidence" value="ECO:0007669"/>
    <property type="project" value="TreeGrafter"/>
</dbReference>
<evidence type="ECO:0000256" key="6">
    <source>
        <dbReference type="ARBA" id="ARBA00023136"/>
    </source>
</evidence>
<evidence type="ECO:0000256" key="1">
    <source>
        <dbReference type="ARBA" id="ARBA00004651"/>
    </source>
</evidence>
<dbReference type="GO" id="GO:0005886">
    <property type="term" value="C:plasma membrane"/>
    <property type="evidence" value="ECO:0007669"/>
    <property type="project" value="UniProtKB-SubCell"/>
</dbReference>
<evidence type="ECO:0000313" key="14">
    <source>
        <dbReference type="Proteomes" id="UP000663828"/>
    </source>
</evidence>
<dbReference type="Pfam" id="PF00001">
    <property type="entry name" value="7tm_1"/>
    <property type="match status" value="2"/>
</dbReference>
<evidence type="ECO:0000256" key="10">
    <source>
        <dbReference type="SAM" id="MobiDB-lite"/>
    </source>
</evidence>
<dbReference type="PROSITE" id="PS00237">
    <property type="entry name" value="G_PROTEIN_RECEP_F1_1"/>
    <property type="match status" value="1"/>
</dbReference>
<dbReference type="EMBL" id="CAJNOR010000409">
    <property type="protein sequence ID" value="CAF0905737.1"/>
    <property type="molecule type" value="Genomic_DNA"/>
</dbReference>
<name>A0A813ZVE1_ADIRI</name>
<proteinExistence type="inferred from homology"/>
<feature type="transmembrane region" description="Helical" evidence="11">
    <location>
        <begin position="97"/>
        <end position="126"/>
    </location>
</feature>
<keyword evidence="14" id="KW-1185">Reference proteome</keyword>
<dbReference type="PRINTS" id="PR00237">
    <property type="entry name" value="GPCRRHODOPSN"/>
</dbReference>
<feature type="compositionally biased region" description="Basic and acidic residues" evidence="10">
    <location>
        <begin position="1085"/>
        <end position="1100"/>
    </location>
</feature>
<feature type="compositionally biased region" description="Polar residues" evidence="10">
    <location>
        <begin position="328"/>
        <end position="337"/>
    </location>
</feature>
<evidence type="ECO:0000256" key="8">
    <source>
        <dbReference type="ARBA" id="ARBA00023224"/>
    </source>
</evidence>
<keyword evidence="3 9" id="KW-0812">Transmembrane</keyword>
<feature type="compositionally biased region" description="Low complexity" evidence="10">
    <location>
        <begin position="999"/>
        <end position="1015"/>
    </location>
</feature>
<feature type="region of interest" description="Disordered" evidence="10">
    <location>
        <begin position="1085"/>
        <end position="1110"/>
    </location>
</feature>
<feature type="compositionally biased region" description="Low complexity" evidence="10">
    <location>
        <begin position="954"/>
        <end position="965"/>
    </location>
</feature>
<dbReference type="GO" id="GO:0045202">
    <property type="term" value="C:synapse"/>
    <property type="evidence" value="ECO:0007669"/>
    <property type="project" value="TreeGrafter"/>
</dbReference>
<feature type="transmembrane region" description="Helical" evidence="11">
    <location>
        <begin position="138"/>
        <end position="163"/>
    </location>
</feature>
<keyword evidence="4 11" id="KW-1133">Transmembrane helix</keyword>
<feature type="transmembrane region" description="Helical" evidence="11">
    <location>
        <begin position="175"/>
        <end position="196"/>
    </location>
</feature>
<dbReference type="InterPro" id="IPR000276">
    <property type="entry name" value="GPCR_Rhodpsn"/>
</dbReference>
<evidence type="ECO:0000256" key="11">
    <source>
        <dbReference type="SAM" id="Phobius"/>
    </source>
</evidence>
<feature type="compositionally biased region" description="Basic and acidic residues" evidence="10">
    <location>
        <begin position="1019"/>
        <end position="1032"/>
    </location>
</feature>
<dbReference type="GO" id="GO:0030425">
    <property type="term" value="C:dendrite"/>
    <property type="evidence" value="ECO:0007669"/>
    <property type="project" value="TreeGrafter"/>
</dbReference>
<feature type="domain" description="G-protein coupled receptors family 1 profile" evidence="12">
    <location>
        <begin position="1167"/>
        <end position="1272"/>
    </location>
</feature>
<feature type="compositionally biased region" description="Polar residues" evidence="10">
    <location>
        <begin position="1101"/>
        <end position="1110"/>
    </location>
</feature>
<sequence length="1294" mass="144337">MSSFADLTGHLNNDQSSAIAHGLLKTANQSGFTRTISSLSYNTNWSISHIPGPPLFQTSSFASSLLLSLATSSSSSSSSSILTTAAIDTTESKYYPFWLLVVIAVFGSVTSVLTVLGNILVILAFFLDRQIRQPTNYFILSLSVSDFLIGLLSMPLLTIYIYSKEWPLNAIICDIWLSLDYTVCLTSIYTVLFITIDRFCSVKMPAKYRKWRTGRKINIMITITWAVPCLIFFTATMVYPRLKGISNLQNGVCVASNLERKSRENARKMSSLVGNAMTHIGAGIGVSKSPAKTSVDKQNHLTRKKIDSTVCDDCEDEDPQNLLAHNIMNTQNSSNSSDQRRAGGGDDDNSNSFESHSDFDFNRPTEKQIQSKANTREKTSRQNNRRGMSANWGSGSSNPVNVSSTVTNNNRTSRSNRGQANQKHGSNVKFFATSMAQSLYKAPIRLSAFSSASKPKGSNSIPNKSTPHFISNQQQTSNRLASIPSEPELATNRVHPPPQPRPESLAIMSDELFHEKLKARQSPLFLTSQTTDPPPSLSPPQLITIELPSTSSFLVDNRSNDNLTQCLPTDQTLPLVEDEEQQENLIDISMKDSPQDKLSSPIHSIKTDKNGPWCSPSNNTHREEHIPFIDETDFEDLGYILHRRRVPAADSNEPIHEETIVYKSPFYIRHKHRAKASVVSLNNTTNENGIDRKIYEIYGNHEDAHKVLLESPMYDSVELITYPCQTSDSSPIRHCSLRNVPCEALLKTISKPVSPPTYSSPFNDCHTTSSIIFVSKARTTISPSTSSLTHRSVRNSSSIQNADVERALIDFYQCSQINDVNDCLLKDTDSNVSDDLEISLSNYNEICEEASSLLRLNEQQSSAFIDDESSIDDFSMRTKSSHPSRYSNSQVNQNNQFMKMMVLNKTRQNLNMDTTSDERTTTNSFSLNTYSQDFSVDKIFQYDSSTSSYRQPRSQTSWCSSSSATTSSSCQNPQIPLLLLGSSSPQHLLAATEKKRNTSSDSDGITTTTSLTNSTQFGSRRDSDNNKDKSRDSITQDVLRAFNKTNATTITDELEIESTEHHVICPLRTKLSERGIKCHSLADTITRDNDTSGYGSHDDPPSSNNRASSKVTFESIVIETSAPSSPKTKDQCVMAQIDVQIRQNNTNNNNTNTQEQIQDVNENKNGLIIPITSDVTTTNASITSKSSVRELVRSQKNASHRKSKSQNRARKALRTITFILGAFVVCWTPWHIYSAIHSLCDSCKNSWVFGNPMFHCFYFLCYLNSPINPFCYALANQQFKKTFTRILKLDLRRL</sequence>
<feature type="transmembrane region" description="Helical" evidence="11">
    <location>
        <begin position="217"/>
        <end position="239"/>
    </location>
</feature>
<dbReference type="InterPro" id="IPR017452">
    <property type="entry name" value="GPCR_Rhodpsn_7TM"/>
</dbReference>
<evidence type="ECO:0000256" key="4">
    <source>
        <dbReference type="ARBA" id="ARBA00022989"/>
    </source>
</evidence>
<dbReference type="SMART" id="SM01381">
    <property type="entry name" value="7TM_GPCR_Srsx"/>
    <property type="match status" value="1"/>
</dbReference>
<evidence type="ECO:0000313" key="13">
    <source>
        <dbReference type="EMBL" id="CAF0905737.1"/>
    </source>
</evidence>
<comment type="caution">
    <text evidence="13">The sequence shown here is derived from an EMBL/GenBank/DDBJ whole genome shotgun (WGS) entry which is preliminary data.</text>
</comment>
<keyword evidence="7 9" id="KW-0675">Receptor</keyword>
<evidence type="ECO:0000256" key="2">
    <source>
        <dbReference type="ARBA" id="ARBA00022475"/>
    </source>
</evidence>
<gene>
    <name evidence="13" type="ORF">XAT740_LOCUS8265</name>
</gene>
<dbReference type="PANTHER" id="PTHR24247">
    <property type="entry name" value="5-HYDROXYTRYPTAMINE RECEPTOR"/>
    <property type="match status" value="1"/>
</dbReference>
<protein>
    <recommendedName>
        <fullName evidence="12">G-protein coupled receptors family 1 profile domain-containing protein</fullName>
    </recommendedName>
</protein>
<feature type="region of interest" description="Disordered" evidence="10">
    <location>
        <begin position="945"/>
        <end position="965"/>
    </location>
</feature>
<evidence type="ECO:0000256" key="7">
    <source>
        <dbReference type="ARBA" id="ARBA00023170"/>
    </source>
</evidence>
<dbReference type="GO" id="GO:0004993">
    <property type="term" value="F:G protein-coupled serotonin receptor activity"/>
    <property type="evidence" value="ECO:0007669"/>
    <property type="project" value="TreeGrafter"/>
</dbReference>
<keyword evidence="5 9" id="KW-0297">G-protein coupled receptor</keyword>
<dbReference type="PANTHER" id="PTHR24247:SF191">
    <property type="entry name" value="MUSCARINIC ACETYLCHOLINE RECEPTOR, B-TYPE, ISOFORM A"/>
    <property type="match status" value="1"/>
</dbReference>
<dbReference type="GO" id="GO:0007187">
    <property type="term" value="P:G protein-coupled receptor signaling pathway, coupled to cyclic nucleotide second messenger"/>
    <property type="evidence" value="ECO:0007669"/>
    <property type="project" value="TreeGrafter"/>
</dbReference>
<dbReference type="GO" id="GO:0016907">
    <property type="term" value="F:G protein-coupled acetylcholine receptor activity"/>
    <property type="evidence" value="ECO:0007669"/>
    <property type="project" value="TreeGrafter"/>
</dbReference>
<dbReference type="SUPFAM" id="SSF81321">
    <property type="entry name" value="Family A G protein-coupled receptor-like"/>
    <property type="match status" value="2"/>
</dbReference>
<dbReference type="Proteomes" id="UP000663828">
    <property type="component" value="Unassembled WGS sequence"/>
</dbReference>
<dbReference type="Gene3D" id="1.20.1070.10">
    <property type="entry name" value="Rhodopsin 7-helix transmembrane proteins"/>
    <property type="match status" value="2"/>
</dbReference>